<dbReference type="KEGG" id="pri:PRIO_3768"/>
<protein>
    <submittedName>
        <fullName evidence="4">Transcriptional regulator</fullName>
    </submittedName>
</protein>
<dbReference type="InterPro" id="IPR057727">
    <property type="entry name" value="WCX_dom"/>
</dbReference>
<dbReference type="InterPro" id="IPR051534">
    <property type="entry name" value="CBASS_pafABC_assoc_protein"/>
</dbReference>
<dbReference type="AlphaFoldDB" id="A0A0E4HC80"/>
<evidence type="ECO:0000259" key="1">
    <source>
        <dbReference type="Pfam" id="PF08279"/>
    </source>
</evidence>
<dbReference type="EMBL" id="LN831776">
    <property type="protein sequence ID" value="CQR56171.1"/>
    <property type="molecule type" value="Genomic_DNA"/>
</dbReference>
<dbReference type="SUPFAM" id="SSF46785">
    <property type="entry name" value="Winged helix' DNA-binding domain"/>
    <property type="match status" value="1"/>
</dbReference>
<evidence type="ECO:0000259" key="2">
    <source>
        <dbReference type="Pfam" id="PF13280"/>
    </source>
</evidence>
<feature type="domain" description="WYL" evidence="2">
    <location>
        <begin position="141"/>
        <end position="208"/>
    </location>
</feature>
<dbReference type="InterPro" id="IPR026881">
    <property type="entry name" value="WYL_dom"/>
</dbReference>
<dbReference type="HOGENOM" id="CLU_041141_5_0_9"/>
<dbReference type="STRING" id="483937.AMQ84_09690"/>
<proteinExistence type="predicted"/>
<organism evidence="4 5">
    <name type="scientific">Paenibacillus riograndensis SBR5</name>
    <dbReference type="NCBI Taxonomy" id="1073571"/>
    <lineage>
        <taxon>Bacteria</taxon>
        <taxon>Bacillati</taxon>
        <taxon>Bacillota</taxon>
        <taxon>Bacilli</taxon>
        <taxon>Bacillales</taxon>
        <taxon>Paenibacillaceae</taxon>
        <taxon>Paenibacillus</taxon>
        <taxon>Paenibacillus sonchi group</taxon>
    </lineage>
</organism>
<dbReference type="InterPro" id="IPR028349">
    <property type="entry name" value="PafC-like"/>
</dbReference>
<dbReference type="Gene3D" id="1.10.10.10">
    <property type="entry name" value="Winged helix-like DNA-binding domain superfamily/Winged helix DNA-binding domain"/>
    <property type="match status" value="1"/>
</dbReference>
<dbReference type="InterPro" id="IPR036390">
    <property type="entry name" value="WH_DNA-bd_sf"/>
</dbReference>
<dbReference type="Proteomes" id="UP000033163">
    <property type="component" value="Chromosome I"/>
</dbReference>
<evidence type="ECO:0000313" key="5">
    <source>
        <dbReference type="Proteomes" id="UP000033163"/>
    </source>
</evidence>
<feature type="domain" description="WCX" evidence="3">
    <location>
        <begin position="242"/>
        <end position="310"/>
    </location>
</feature>
<dbReference type="InterPro" id="IPR013196">
    <property type="entry name" value="HTH_11"/>
</dbReference>
<dbReference type="PANTHER" id="PTHR34580">
    <property type="match status" value="1"/>
</dbReference>
<evidence type="ECO:0000313" key="4">
    <source>
        <dbReference type="EMBL" id="CQR56171.1"/>
    </source>
</evidence>
<dbReference type="PANTHER" id="PTHR34580:SF1">
    <property type="entry name" value="PROTEIN PAFC"/>
    <property type="match status" value="1"/>
</dbReference>
<evidence type="ECO:0000259" key="3">
    <source>
        <dbReference type="Pfam" id="PF25583"/>
    </source>
</evidence>
<dbReference type="PROSITE" id="PS52050">
    <property type="entry name" value="WYL"/>
    <property type="match status" value="1"/>
</dbReference>
<dbReference type="PIRSF" id="PIRSF016838">
    <property type="entry name" value="PafC"/>
    <property type="match status" value="1"/>
</dbReference>
<dbReference type="InterPro" id="IPR036388">
    <property type="entry name" value="WH-like_DNA-bd_sf"/>
</dbReference>
<dbReference type="PATRIC" id="fig|1073571.4.peg.4025"/>
<dbReference type="Pfam" id="PF13280">
    <property type="entry name" value="WYL"/>
    <property type="match status" value="1"/>
</dbReference>
<feature type="domain" description="Helix-turn-helix type 11" evidence="1">
    <location>
        <begin position="5"/>
        <end position="56"/>
    </location>
</feature>
<sequence>MRLHRLIAILLLIESRGKMKANELAEALETSVRSIYRDIDVLAESGIPMVTTPGPGGGISLMEGYSVNLQKLHGEEVVNLYLTGMGIPFDAQSESGLKLKNALLKLENTLPAAYQEDIHKAKNRFYYDNTPWWEERAELPCLEHLRSAVWRCRLLRIQYRKVNGELTSRILHPYGMIVKQGEWYLAAFCEAAEEVRTFKCERIVSVEVMDGQYTVPADFSLEEYWLRGNDVFKQNCKQDEFYPVVVRAAKERQQGLRQYEIAEVKETEEYLEFTLNLYSYESACRQVMNLLNDAEIMQPPEIREYIKEQLVLLQKVYV</sequence>
<dbReference type="Pfam" id="PF25583">
    <property type="entry name" value="WCX"/>
    <property type="match status" value="1"/>
</dbReference>
<dbReference type="RefSeq" id="WP_039789626.1">
    <property type="nucleotide sequence ID" value="NZ_AGBD01000965.1"/>
</dbReference>
<name>A0A0E4HC80_9BACL</name>
<accession>A0A0E4HC80</accession>
<reference evidence="5" key="1">
    <citation type="submission" date="2015-03" db="EMBL/GenBank/DDBJ databases">
        <authorList>
            <person name="Wibberg D."/>
        </authorList>
    </citation>
    <scope>NUCLEOTIDE SEQUENCE [LARGE SCALE GENOMIC DNA]</scope>
</reference>
<gene>
    <name evidence="4" type="ORF">PRIO_3768</name>
</gene>
<dbReference type="Pfam" id="PF08279">
    <property type="entry name" value="HTH_11"/>
    <property type="match status" value="1"/>
</dbReference>